<accession>A0A1G2S9E1</accession>
<dbReference type="EMBL" id="MHUS01000016">
    <property type="protein sequence ID" value="OHA80891.1"/>
    <property type="molecule type" value="Genomic_DNA"/>
</dbReference>
<organism evidence="3 4">
    <name type="scientific">Candidatus Yonathbacteria bacterium RIFCSPHIGHO2_01_FULL_51_10</name>
    <dbReference type="NCBI Taxonomy" id="1802723"/>
    <lineage>
        <taxon>Bacteria</taxon>
        <taxon>Candidatus Yonathiibacteriota</taxon>
    </lineage>
</organism>
<gene>
    <name evidence="3" type="ORF">A2675_02250</name>
</gene>
<proteinExistence type="predicted"/>
<feature type="domain" description="DUF5667" evidence="2">
    <location>
        <begin position="75"/>
        <end position="190"/>
    </location>
</feature>
<feature type="compositionally biased region" description="Acidic residues" evidence="1">
    <location>
        <begin position="327"/>
        <end position="336"/>
    </location>
</feature>
<dbReference type="STRING" id="1802723.A2675_02250"/>
<feature type="region of interest" description="Disordered" evidence="1">
    <location>
        <begin position="325"/>
        <end position="408"/>
    </location>
</feature>
<reference evidence="3 4" key="1">
    <citation type="journal article" date="2016" name="Nat. Commun.">
        <title>Thousands of microbial genomes shed light on interconnected biogeochemical processes in an aquifer system.</title>
        <authorList>
            <person name="Anantharaman K."/>
            <person name="Brown C.T."/>
            <person name="Hug L.A."/>
            <person name="Sharon I."/>
            <person name="Castelle C.J."/>
            <person name="Probst A.J."/>
            <person name="Thomas B.C."/>
            <person name="Singh A."/>
            <person name="Wilkins M.J."/>
            <person name="Karaoz U."/>
            <person name="Brodie E.L."/>
            <person name="Williams K.H."/>
            <person name="Hubbard S.S."/>
            <person name="Banfield J.F."/>
        </authorList>
    </citation>
    <scope>NUCLEOTIDE SEQUENCE [LARGE SCALE GENOMIC DNA]</scope>
</reference>
<evidence type="ECO:0000313" key="3">
    <source>
        <dbReference type="EMBL" id="OHA80891.1"/>
    </source>
</evidence>
<evidence type="ECO:0000313" key="4">
    <source>
        <dbReference type="Proteomes" id="UP000176997"/>
    </source>
</evidence>
<comment type="caution">
    <text evidence="3">The sequence shown here is derived from an EMBL/GenBank/DDBJ whole genome shotgun (WGS) entry which is preliminary data.</text>
</comment>
<evidence type="ECO:0000259" key="2">
    <source>
        <dbReference type="Pfam" id="PF18915"/>
    </source>
</evidence>
<feature type="compositionally biased region" description="Low complexity" evidence="1">
    <location>
        <begin position="355"/>
        <end position="372"/>
    </location>
</feature>
<evidence type="ECO:0000256" key="1">
    <source>
        <dbReference type="SAM" id="MobiDB-lite"/>
    </source>
</evidence>
<dbReference type="Proteomes" id="UP000176997">
    <property type="component" value="Unassembled WGS sequence"/>
</dbReference>
<protein>
    <recommendedName>
        <fullName evidence="2">DUF5667 domain-containing protein</fullName>
    </recommendedName>
</protein>
<dbReference type="Pfam" id="PF18915">
    <property type="entry name" value="DUF5667"/>
    <property type="match status" value="1"/>
</dbReference>
<name>A0A1G2S9E1_9BACT</name>
<sequence>MNNDFQNIFYMMRSVRLTANEKRAMRAVIVRRTGVLMHSTRGSLFDLSVRSRVLAAGSVISALLIGSTVSYAAEGALPGDILYPIKVSINEPVRIALAQTSYTKAVVEVDLVDRRLQEAEQLAVEGRLTTETKISLEAGMNEHVGNVESYMASIKAEGEVADSSQIISDMEATLSAHGQVLSAIAQQAPENDERENVVQLAAAVSARTTLNVFAMVSGQEQNGHSEEVSDDGVIQKNAEEKKAQAAAGIIAAQAVVSEDASSGEDSAAVRALTSATGKVSEGEQQLKEGKYSEALRSFTEGVKFTKEAQNIKKLEHKFNVRVGVPALDEEDDEEELSSVIETSTPAPPTEIPSAPSLEGGTETGTSTSNSEPTPIPADTKETDEDQEESQHKNSSGDNFFAPISNLLR</sequence>
<dbReference type="InterPro" id="IPR043725">
    <property type="entry name" value="DUF5667"/>
</dbReference>
<dbReference type="AlphaFoldDB" id="A0A1G2S9E1"/>